<name>A0A4U3KK01_ENTFL</name>
<comment type="caution">
    <text evidence="1">The sequence shown here is derived from an EMBL/GenBank/DDBJ whole genome shotgun (WGS) entry which is preliminary data.</text>
</comment>
<evidence type="ECO:0000313" key="1">
    <source>
        <dbReference type="EMBL" id="TKK61336.1"/>
    </source>
</evidence>
<organism evidence="1 2">
    <name type="scientific">Enterococcus faecalis</name>
    <name type="common">Streptococcus faecalis</name>
    <dbReference type="NCBI Taxonomy" id="1351"/>
    <lineage>
        <taxon>Bacteria</taxon>
        <taxon>Bacillati</taxon>
        <taxon>Bacillota</taxon>
        <taxon>Bacilli</taxon>
        <taxon>Lactobacillales</taxon>
        <taxon>Enterococcaceae</taxon>
        <taxon>Enterococcus</taxon>
    </lineage>
</organism>
<proteinExistence type="predicted"/>
<dbReference type="EMBL" id="SIYF01000647">
    <property type="protein sequence ID" value="TKK61336.1"/>
    <property type="molecule type" value="Genomic_DNA"/>
</dbReference>
<gene>
    <name evidence="1" type="ORF">EY666_18545</name>
</gene>
<accession>A0A4U3KK01</accession>
<reference evidence="1 2" key="1">
    <citation type="submission" date="2019-02" db="EMBL/GenBank/DDBJ databases">
        <title>Bacteria dissemination in different level of health care in South Africa: the effectiveness of infections prevention and control.</title>
        <authorList>
            <person name="Shobo C."/>
            <person name="Amoako D.G."/>
            <person name="Allam M."/>
            <person name="Ismail A."/>
            <person name="Bester L.A."/>
            <person name="Essack S.Y."/>
        </authorList>
    </citation>
    <scope>NUCLEOTIDE SEQUENCE [LARGE SCALE GENOMIC DNA]</scope>
    <source>
        <strain evidence="1 2">2SIL2</strain>
    </source>
</reference>
<sequence length="62" mass="7527">MYNLLTKQEIQLLSLIEYLYDSKEKVPMQVLRRKYEFSHYNINNLLNQLTLLISRVNTHENV</sequence>
<evidence type="ECO:0000313" key="2">
    <source>
        <dbReference type="Proteomes" id="UP000305511"/>
    </source>
</evidence>
<feature type="non-terminal residue" evidence="1">
    <location>
        <position position="62"/>
    </location>
</feature>
<protein>
    <submittedName>
        <fullName evidence="1">M protein trans-acting positive regulator</fullName>
    </submittedName>
</protein>
<dbReference type="Proteomes" id="UP000305511">
    <property type="component" value="Unassembled WGS sequence"/>
</dbReference>
<dbReference type="AlphaFoldDB" id="A0A4U3KK01"/>